<dbReference type="Proteomes" id="UP000557739">
    <property type="component" value="Unassembled WGS sequence"/>
</dbReference>
<proteinExistence type="predicted"/>
<sequence>MTPFLFVVAQSTVPVPISAPPAPPSSPPPIVRGAVANGYPFPRPARRPTDVAVFDVEISGAGQRLWRGALRVSDVASASFEHRERNAPGQDCEIAWAERGETKSISLNINAMRGPADTTVFMVRAVWERPGDGSCDGGYAQRSVSVSDRLAIPRGGDAVLRGDAGFEIRLKRR</sequence>
<reference evidence="1 2" key="1">
    <citation type="submission" date="2020-08" db="EMBL/GenBank/DDBJ databases">
        <title>Genomic Encyclopedia of Type Strains, Phase IV (KMG-IV): sequencing the most valuable type-strain genomes for metagenomic binning, comparative biology and taxonomic classification.</title>
        <authorList>
            <person name="Goeker M."/>
        </authorList>
    </citation>
    <scope>NUCLEOTIDE SEQUENCE [LARGE SCALE GENOMIC DNA]</scope>
    <source>
        <strain evidence="1 2">DSM 27244</strain>
    </source>
</reference>
<dbReference type="AlphaFoldDB" id="A0A7W9AM09"/>
<dbReference type="RefSeq" id="WP_184023447.1">
    <property type="nucleotide sequence ID" value="NZ_JACIJJ010000001.1"/>
</dbReference>
<accession>A0A7W9AM09</accession>
<evidence type="ECO:0000313" key="1">
    <source>
        <dbReference type="EMBL" id="MBB5696918.1"/>
    </source>
</evidence>
<dbReference type="EMBL" id="JACIJJ010000001">
    <property type="protein sequence ID" value="MBB5696918.1"/>
    <property type="molecule type" value="Genomic_DNA"/>
</dbReference>
<name>A0A7W9AM09_9SPHN</name>
<comment type="caution">
    <text evidence="1">The sequence shown here is derived from an EMBL/GenBank/DDBJ whole genome shotgun (WGS) entry which is preliminary data.</text>
</comment>
<gene>
    <name evidence="1" type="ORF">FHR19_000243</name>
</gene>
<organism evidence="1 2">
    <name type="scientific">Sphingomonas yantingensis</name>
    <dbReference type="NCBI Taxonomy" id="1241761"/>
    <lineage>
        <taxon>Bacteria</taxon>
        <taxon>Pseudomonadati</taxon>
        <taxon>Pseudomonadota</taxon>
        <taxon>Alphaproteobacteria</taxon>
        <taxon>Sphingomonadales</taxon>
        <taxon>Sphingomonadaceae</taxon>
        <taxon>Sphingomonas</taxon>
    </lineage>
</organism>
<protein>
    <submittedName>
        <fullName evidence="1">Uncharacterized protein</fullName>
    </submittedName>
</protein>
<evidence type="ECO:0000313" key="2">
    <source>
        <dbReference type="Proteomes" id="UP000557739"/>
    </source>
</evidence>
<keyword evidence="2" id="KW-1185">Reference proteome</keyword>